<evidence type="ECO:0000256" key="2">
    <source>
        <dbReference type="SAM" id="Phobius"/>
    </source>
</evidence>
<evidence type="ECO:0000256" key="1">
    <source>
        <dbReference type="SAM" id="MobiDB-lite"/>
    </source>
</evidence>
<feature type="transmembrane region" description="Helical" evidence="2">
    <location>
        <begin position="198"/>
        <end position="218"/>
    </location>
</feature>
<keyword evidence="4" id="KW-1185">Reference proteome</keyword>
<keyword evidence="2" id="KW-0812">Transmembrane</keyword>
<keyword evidence="2" id="KW-0472">Membrane</keyword>
<evidence type="ECO:0008006" key="5">
    <source>
        <dbReference type="Google" id="ProtNLM"/>
    </source>
</evidence>
<evidence type="ECO:0000313" key="4">
    <source>
        <dbReference type="Proteomes" id="UP000066284"/>
    </source>
</evidence>
<dbReference type="InterPro" id="IPR024399">
    <property type="entry name" value="DUF2628"/>
</dbReference>
<dbReference type="STRING" id="1715989.NITINOP_1253"/>
<dbReference type="KEGG" id="nio:NITINOP_1253"/>
<evidence type="ECO:0000313" key="3">
    <source>
        <dbReference type="EMBL" id="CUQ66228.1"/>
    </source>
</evidence>
<feature type="transmembrane region" description="Helical" evidence="2">
    <location>
        <begin position="102"/>
        <end position="121"/>
    </location>
</feature>
<proteinExistence type="predicted"/>
<dbReference type="Proteomes" id="UP000066284">
    <property type="component" value="Chromosome 1"/>
</dbReference>
<protein>
    <recommendedName>
        <fullName evidence="5">DZANK-type domain-containing protein</fullName>
    </recommendedName>
</protein>
<keyword evidence="2" id="KW-1133">Transmembrane helix</keyword>
<gene>
    <name evidence="3" type="ORF">NITINOP_1253</name>
</gene>
<organism evidence="3 4">
    <name type="scientific">Candidatus Nitrospira inopinata</name>
    <dbReference type="NCBI Taxonomy" id="1715989"/>
    <lineage>
        <taxon>Bacteria</taxon>
        <taxon>Pseudomonadati</taxon>
        <taxon>Nitrospirota</taxon>
        <taxon>Nitrospiria</taxon>
        <taxon>Nitrospirales</taxon>
        <taxon>Nitrospiraceae</taxon>
        <taxon>Nitrospira</taxon>
    </lineage>
</organism>
<feature type="compositionally biased region" description="Basic and acidic residues" evidence="1">
    <location>
        <begin position="222"/>
        <end position="237"/>
    </location>
</feature>
<accession>A0A0S4KV00</accession>
<dbReference type="AlphaFoldDB" id="A0A0S4KV00"/>
<name>A0A0S4KV00_9BACT</name>
<feature type="region of interest" description="Disordered" evidence="1">
    <location>
        <begin position="222"/>
        <end position="245"/>
    </location>
</feature>
<sequence length="245" mass="27038">MICRSVCGRTFLLFDPPGGVISCAAMKSCGRCSRQSPDEANFCPQCGAPLDESGGPETVSVDQSTAASSQDEETLWRLFIGPNADRYLETFKKFASSGGPRFALSWNWPAFLYISFLWFLYRKMYLHAFVYAVGPMVSAYLTGDMSAGLVWGIMAGVTGNYLYYWHCREHIERIKKIGGLSQADREAALKEAGGVQPYVIWVGVALYILFFISLAKMAQEGAPDRDGRPAKQVEFTRVKASQGSS</sequence>
<reference evidence="4" key="1">
    <citation type="submission" date="2015-09" db="EMBL/GenBank/DDBJ databases">
        <authorList>
            <person name="Daims H."/>
        </authorList>
    </citation>
    <scope>NUCLEOTIDE SEQUENCE [LARGE SCALE GENOMIC DNA]</scope>
</reference>
<dbReference type="Pfam" id="PF10947">
    <property type="entry name" value="DUF2628"/>
    <property type="match status" value="1"/>
</dbReference>
<dbReference type="EMBL" id="LN885086">
    <property type="protein sequence ID" value="CUQ66228.1"/>
    <property type="molecule type" value="Genomic_DNA"/>
</dbReference>